<evidence type="ECO:0000256" key="4">
    <source>
        <dbReference type="SAM" id="MobiDB-lite"/>
    </source>
</evidence>
<evidence type="ECO:0000256" key="3">
    <source>
        <dbReference type="SAM" id="Coils"/>
    </source>
</evidence>
<feature type="domain" description="Dynamin-type G" evidence="6">
    <location>
        <begin position="50"/>
        <end position="335"/>
    </location>
</feature>
<dbReference type="InterPro" id="IPR001401">
    <property type="entry name" value="Dynamin_GTPase"/>
</dbReference>
<proteinExistence type="predicted"/>
<feature type="domain" description="GED" evidence="5">
    <location>
        <begin position="627"/>
        <end position="718"/>
    </location>
</feature>
<dbReference type="InterPro" id="IPR027417">
    <property type="entry name" value="P-loop_NTPase"/>
</dbReference>
<dbReference type="Pfam" id="PF01031">
    <property type="entry name" value="Dynamin_M"/>
    <property type="match status" value="1"/>
</dbReference>
<dbReference type="InterPro" id="IPR045063">
    <property type="entry name" value="Dynamin_N"/>
</dbReference>
<evidence type="ECO:0000256" key="2">
    <source>
        <dbReference type="ARBA" id="ARBA00023134"/>
    </source>
</evidence>
<dbReference type="PANTHER" id="PTHR11566">
    <property type="entry name" value="DYNAMIN"/>
    <property type="match status" value="1"/>
</dbReference>
<dbReference type="FunFam" id="3.40.50.300:FF:001425">
    <property type="entry name" value="Dynamin GTPase, putative"/>
    <property type="match status" value="1"/>
</dbReference>
<evidence type="ECO:0000313" key="7">
    <source>
        <dbReference type="EMBL" id="KAJ9607880.1"/>
    </source>
</evidence>
<organism evidence="7 8">
    <name type="scientific">Cladophialophora chaetospira</name>
    <dbReference type="NCBI Taxonomy" id="386627"/>
    <lineage>
        <taxon>Eukaryota</taxon>
        <taxon>Fungi</taxon>
        <taxon>Dikarya</taxon>
        <taxon>Ascomycota</taxon>
        <taxon>Pezizomycotina</taxon>
        <taxon>Eurotiomycetes</taxon>
        <taxon>Chaetothyriomycetidae</taxon>
        <taxon>Chaetothyriales</taxon>
        <taxon>Herpotrichiellaceae</taxon>
        <taxon>Cladophialophora</taxon>
    </lineage>
</organism>
<dbReference type="CDD" id="cd08771">
    <property type="entry name" value="DLP_1"/>
    <property type="match status" value="1"/>
</dbReference>
<dbReference type="InterPro" id="IPR022812">
    <property type="entry name" value="Dynamin"/>
</dbReference>
<keyword evidence="3" id="KW-0175">Coiled coil</keyword>
<dbReference type="InterPro" id="IPR020850">
    <property type="entry name" value="GED_dom"/>
</dbReference>
<keyword evidence="8" id="KW-1185">Reference proteome</keyword>
<dbReference type="GO" id="GO:0016559">
    <property type="term" value="P:peroxisome fission"/>
    <property type="evidence" value="ECO:0007669"/>
    <property type="project" value="TreeGrafter"/>
</dbReference>
<evidence type="ECO:0008006" key="9">
    <source>
        <dbReference type="Google" id="ProtNLM"/>
    </source>
</evidence>
<dbReference type="PROSITE" id="PS51388">
    <property type="entry name" value="GED"/>
    <property type="match status" value="1"/>
</dbReference>
<dbReference type="AlphaFoldDB" id="A0AA38X6R3"/>
<dbReference type="GO" id="GO:0003924">
    <property type="term" value="F:GTPase activity"/>
    <property type="evidence" value="ECO:0007669"/>
    <property type="project" value="InterPro"/>
</dbReference>
<dbReference type="GO" id="GO:0016020">
    <property type="term" value="C:membrane"/>
    <property type="evidence" value="ECO:0007669"/>
    <property type="project" value="TreeGrafter"/>
</dbReference>
<reference evidence="7" key="1">
    <citation type="submission" date="2022-10" db="EMBL/GenBank/DDBJ databases">
        <title>Culturing micro-colonial fungi from biological soil crusts in the Mojave desert and describing Neophaeococcomyces mojavensis, and introducing the new genera and species Taxawa tesnikishii.</title>
        <authorList>
            <person name="Kurbessoian T."/>
            <person name="Stajich J.E."/>
        </authorList>
    </citation>
    <scope>NUCLEOTIDE SEQUENCE</scope>
    <source>
        <strain evidence="7">TK_41</strain>
    </source>
</reference>
<dbReference type="Pfam" id="PF00350">
    <property type="entry name" value="Dynamin_N"/>
    <property type="match status" value="1"/>
</dbReference>
<evidence type="ECO:0000313" key="8">
    <source>
        <dbReference type="Proteomes" id="UP001172673"/>
    </source>
</evidence>
<accession>A0AA38X6R3</accession>
<dbReference type="GO" id="GO:0005739">
    <property type="term" value="C:mitochondrion"/>
    <property type="evidence" value="ECO:0007669"/>
    <property type="project" value="TreeGrafter"/>
</dbReference>
<evidence type="ECO:0000259" key="5">
    <source>
        <dbReference type="PROSITE" id="PS51388"/>
    </source>
</evidence>
<gene>
    <name evidence="7" type="ORF">H2200_007959</name>
</gene>
<dbReference type="SUPFAM" id="SSF52540">
    <property type="entry name" value="P-loop containing nucleoside triphosphate hydrolases"/>
    <property type="match status" value="1"/>
</dbReference>
<dbReference type="PROSITE" id="PS51718">
    <property type="entry name" value="G_DYNAMIN_2"/>
    <property type="match status" value="1"/>
</dbReference>
<dbReference type="GO" id="GO:0005874">
    <property type="term" value="C:microtubule"/>
    <property type="evidence" value="ECO:0007669"/>
    <property type="project" value="TreeGrafter"/>
</dbReference>
<dbReference type="GO" id="GO:0008017">
    <property type="term" value="F:microtubule binding"/>
    <property type="evidence" value="ECO:0007669"/>
    <property type="project" value="TreeGrafter"/>
</dbReference>
<feature type="coiled-coil region" evidence="3">
    <location>
        <begin position="686"/>
        <end position="713"/>
    </location>
</feature>
<dbReference type="PANTHER" id="PTHR11566:SF21">
    <property type="entry name" value="DYNAMIN RELATED PROTEIN 1, ISOFORM A"/>
    <property type="match status" value="1"/>
</dbReference>
<dbReference type="Proteomes" id="UP001172673">
    <property type="component" value="Unassembled WGS sequence"/>
</dbReference>
<dbReference type="SMART" id="SM00053">
    <property type="entry name" value="DYNc"/>
    <property type="match status" value="1"/>
</dbReference>
<dbReference type="Gene3D" id="3.40.50.300">
    <property type="entry name" value="P-loop containing nucleotide triphosphate hydrolases"/>
    <property type="match status" value="1"/>
</dbReference>
<dbReference type="GO" id="GO:0005525">
    <property type="term" value="F:GTP binding"/>
    <property type="evidence" value="ECO:0007669"/>
    <property type="project" value="InterPro"/>
</dbReference>
<comment type="caution">
    <text evidence="7">The sequence shown here is derived from an EMBL/GenBank/DDBJ whole genome shotgun (WGS) entry which is preliminary data.</text>
</comment>
<feature type="region of interest" description="Disordered" evidence="4">
    <location>
        <begin position="714"/>
        <end position="879"/>
    </location>
</feature>
<feature type="compositionally biased region" description="Low complexity" evidence="4">
    <location>
        <begin position="726"/>
        <end position="744"/>
    </location>
</feature>
<dbReference type="InterPro" id="IPR030381">
    <property type="entry name" value="G_DYNAMIN_dom"/>
</dbReference>
<evidence type="ECO:0000256" key="1">
    <source>
        <dbReference type="ARBA" id="ARBA00022741"/>
    </source>
</evidence>
<dbReference type="EMBL" id="JAPDRK010000011">
    <property type="protein sequence ID" value="KAJ9607880.1"/>
    <property type="molecule type" value="Genomic_DNA"/>
</dbReference>
<sequence length="879" mass="99205">MSRFPGSFIQDSPPLEPAAQNQPEIHLQIPEHDELLDVVDTLRSQGISRYVDLPQLVVCGDQSAGKSSVLEAISGGLRFPTKDTLCTRFAIELVLRRSPQSRIDITIIPSAERTKDEKAKLEKFESPTTSLGEFPIIIDAAAKAMGLGDARKPFSKDTLRVEMSGPAQPHLTLIDLPGLYHAGSEQQSKEDAAAIHELVQTYMRKERSIILAVVSAKNDYNNQIVTEYARVEDRFGDRTLGIITKPDTLDHDSSMEKAYKDLVRKDGGTLKLGWHMLRNRGYDTRDCSTEERDQAEESFFQQESWAMLPKDRVGITSLRIRLSKILLRHISQVLPQLLHDVETGISNCEQGLSRLGRSRETVPLQRSYLLRASQNFSTLIKKSVAGEYLDPFFGSSDTAEGYQRRLRAVVQNIMKDFAEEMRLRGHTVRLVEGTVAQEHSGGHNLPMPVQKDEFLKYVKERMDRNRGPELPGTFNPDIIGDLFFEQSKPWKHIIHQAREKVMQATEATIRLTLDSVTDPTTARGVHLQLIQPRLEALGMALQDKTDEVLRPHLVGHPLTFNHYFIENIQKKRLYENRIVLAQKLATYLTVDPEDVEDPTQNFDGVNARNLLDALVLTTEVDFDRFACLEATNAMEAYYKVALKTVIDAFGMYAIEATLLEKLFSVFEPEVVFDLDDETVSKVASESSESLRQREELESKLSTLQQSLKTLQRLKIPNVPEATMRRSTSQNSLHTSESSSSKTFTIPKTPKKVDETSSKSSPSKDSAIGMSEDEEGTNKKSKRLQDFLAKVASHHSANDSLAVPESDQRRSLPPARRSYGERRKSADHDHESSGGYENRRDTGQNQRDSRRYNQDTRRESGPARNDGFSDRLVAPFDPQR</sequence>
<dbReference type="InterPro" id="IPR000375">
    <property type="entry name" value="Dynamin_stalk"/>
</dbReference>
<evidence type="ECO:0000259" key="6">
    <source>
        <dbReference type="PROSITE" id="PS51718"/>
    </source>
</evidence>
<dbReference type="GO" id="GO:0006897">
    <property type="term" value="P:endocytosis"/>
    <property type="evidence" value="ECO:0007669"/>
    <property type="project" value="TreeGrafter"/>
</dbReference>
<dbReference type="GO" id="GO:0048312">
    <property type="term" value="P:intracellular distribution of mitochondria"/>
    <property type="evidence" value="ECO:0007669"/>
    <property type="project" value="TreeGrafter"/>
</dbReference>
<name>A0AA38X6R3_9EURO</name>
<keyword evidence="1" id="KW-0547">Nucleotide-binding</keyword>
<keyword evidence="2" id="KW-0342">GTP-binding</keyword>
<protein>
    <recommendedName>
        <fullName evidence="9">Interferon-induced GTP-binding protein Mx</fullName>
    </recommendedName>
</protein>
<dbReference type="GO" id="GO:0000266">
    <property type="term" value="P:mitochondrial fission"/>
    <property type="evidence" value="ECO:0007669"/>
    <property type="project" value="TreeGrafter"/>
</dbReference>
<dbReference type="PRINTS" id="PR00195">
    <property type="entry name" value="DYNAMIN"/>
</dbReference>
<feature type="region of interest" description="Disordered" evidence="4">
    <location>
        <begin position="1"/>
        <end position="20"/>
    </location>
</feature>
<feature type="compositionally biased region" description="Basic and acidic residues" evidence="4">
    <location>
        <begin position="817"/>
        <end position="860"/>
    </location>
</feature>